<dbReference type="GO" id="GO:0009100">
    <property type="term" value="P:glycoprotein metabolic process"/>
    <property type="evidence" value="ECO:0007669"/>
    <property type="project" value="TreeGrafter"/>
</dbReference>
<dbReference type="Pfam" id="PF00583">
    <property type="entry name" value="Acetyltransf_1"/>
    <property type="match status" value="1"/>
</dbReference>
<accession>A0A9Q8P496</accession>
<dbReference type="InterPro" id="IPR016181">
    <property type="entry name" value="Acyl_CoA_acyltransferase"/>
</dbReference>
<dbReference type="OrthoDB" id="64477at2759"/>
<dbReference type="GO" id="GO:0016747">
    <property type="term" value="F:acyltransferase activity, transferring groups other than amino-acyl groups"/>
    <property type="evidence" value="ECO:0007669"/>
    <property type="project" value="InterPro"/>
</dbReference>
<gene>
    <name evidence="2" type="ORF">CLAFUR5_01054</name>
</gene>
<feature type="domain" description="N-acetyltransferase" evidence="1">
    <location>
        <begin position="8"/>
        <end position="212"/>
    </location>
</feature>
<dbReference type="EMBL" id="CP090163">
    <property type="protein sequence ID" value="UJO12512.1"/>
    <property type="molecule type" value="Genomic_DNA"/>
</dbReference>
<dbReference type="Gene3D" id="3.40.630.30">
    <property type="match status" value="1"/>
</dbReference>
<dbReference type="PROSITE" id="PS51186">
    <property type="entry name" value="GNAT"/>
    <property type="match status" value="1"/>
</dbReference>
<evidence type="ECO:0000313" key="3">
    <source>
        <dbReference type="Proteomes" id="UP000756132"/>
    </source>
</evidence>
<dbReference type="InterPro" id="IPR000182">
    <property type="entry name" value="GNAT_dom"/>
</dbReference>
<protein>
    <submittedName>
        <fullName evidence="2">Acetyltransferase OgpAT</fullName>
    </submittedName>
</protein>
<dbReference type="AlphaFoldDB" id="A0A9Q8P496"/>
<dbReference type="GO" id="GO:0016231">
    <property type="term" value="F:beta-N-acetylglucosaminidase activity"/>
    <property type="evidence" value="ECO:0007669"/>
    <property type="project" value="TreeGrafter"/>
</dbReference>
<evidence type="ECO:0000313" key="2">
    <source>
        <dbReference type="EMBL" id="UJO12512.1"/>
    </source>
</evidence>
<dbReference type="OMA" id="YQRKGWG"/>
<dbReference type="PANTHER" id="PTHR13170">
    <property type="entry name" value="O-GLCNACASE"/>
    <property type="match status" value="1"/>
</dbReference>
<dbReference type="PANTHER" id="PTHR13170:SF16">
    <property type="entry name" value="PROTEIN O-GLCNACASE"/>
    <property type="match status" value="1"/>
</dbReference>
<reference evidence="2" key="1">
    <citation type="submission" date="2021-12" db="EMBL/GenBank/DDBJ databases">
        <authorList>
            <person name="Zaccaron A."/>
            <person name="Stergiopoulos I."/>
        </authorList>
    </citation>
    <scope>NUCLEOTIDE SEQUENCE</scope>
    <source>
        <strain evidence="2">Race5_Kim</strain>
    </source>
</reference>
<name>A0A9Q8P496_PASFU</name>
<dbReference type="KEGG" id="ffu:CLAFUR5_01054"/>
<organism evidence="2 3">
    <name type="scientific">Passalora fulva</name>
    <name type="common">Tomato leaf mold</name>
    <name type="synonym">Cladosporium fulvum</name>
    <dbReference type="NCBI Taxonomy" id="5499"/>
    <lineage>
        <taxon>Eukaryota</taxon>
        <taxon>Fungi</taxon>
        <taxon>Dikarya</taxon>
        <taxon>Ascomycota</taxon>
        <taxon>Pezizomycotina</taxon>
        <taxon>Dothideomycetes</taxon>
        <taxon>Dothideomycetidae</taxon>
        <taxon>Mycosphaerellales</taxon>
        <taxon>Mycosphaerellaceae</taxon>
        <taxon>Fulvia</taxon>
    </lineage>
</organism>
<sequence>MANSVEQLKIRPFLPEDEHQMFTIFSDTALQGLHDAGEESIRVRYHIWCRPYIMLCPQHCFVLDDNGLAVGYIISTADSASFVKQWLDQYIPFLQSHDIVRPGPDVDTTKEDSVAALREIAHTPGEQLLKDRDLVDTFPGHLHIDIRPRWQGVGMGKRMVLTFLDHMKRSGCAGMHLGMAASNASTGKFYERFGFEQYTKVEDGTIMVKSLQT</sequence>
<dbReference type="SUPFAM" id="SSF55729">
    <property type="entry name" value="Acyl-CoA N-acyltransferases (Nat)"/>
    <property type="match status" value="1"/>
</dbReference>
<dbReference type="InterPro" id="IPR051822">
    <property type="entry name" value="Glycosyl_Hydrolase_84"/>
</dbReference>
<reference evidence="2" key="2">
    <citation type="journal article" date="2022" name="Microb. Genom.">
        <title>A chromosome-scale genome assembly of the tomato pathogen Cladosporium fulvum reveals a compartmentalized genome architecture and the presence of a dispensable chromosome.</title>
        <authorList>
            <person name="Zaccaron A.Z."/>
            <person name="Chen L.H."/>
            <person name="Samaras A."/>
            <person name="Stergiopoulos I."/>
        </authorList>
    </citation>
    <scope>NUCLEOTIDE SEQUENCE</scope>
    <source>
        <strain evidence="2">Race5_Kim</strain>
    </source>
</reference>
<keyword evidence="3" id="KW-1185">Reference proteome</keyword>
<evidence type="ECO:0000259" key="1">
    <source>
        <dbReference type="PROSITE" id="PS51186"/>
    </source>
</evidence>
<dbReference type="GeneID" id="71980932"/>
<dbReference type="Proteomes" id="UP000756132">
    <property type="component" value="Chromosome 1"/>
</dbReference>
<proteinExistence type="predicted"/>
<dbReference type="RefSeq" id="XP_047756878.1">
    <property type="nucleotide sequence ID" value="XM_047900202.1"/>
</dbReference>